<dbReference type="InterPro" id="IPR001810">
    <property type="entry name" value="F-box_dom"/>
</dbReference>
<dbReference type="KEGG" id="eus:EUTSA_v10013502mg"/>
<reference evidence="2 3" key="1">
    <citation type="journal article" date="2013" name="Front. Plant Sci.">
        <title>The Reference Genome of the Halophytic Plant Eutrema salsugineum.</title>
        <authorList>
            <person name="Yang R."/>
            <person name="Jarvis D.E."/>
            <person name="Chen H."/>
            <person name="Beilstein M.A."/>
            <person name="Grimwood J."/>
            <person name="Jenkins J."/>
            <person name="Shu S."/>
            <person name="Prochnik S."/>
            <person name="Xin M."/>
            <person name="Ma C."/>
            <person name="Schmutz J."/>
            <person name="Wing R.A."/>
            <person name="Mitchell-Olds T."/>
            <person name="Schumaker K.S."/>
            <person name="Wang X."/>
        </authorList>
    </citation>
    <scope>NUCLEOTIDE SEQUENCE [LARGE SCALE GENOMIC DNA]</scope>
</reference>
<organism evidence="2 3">
    <name type="scientific">Eutrema salsugineum</name>
    <name type="common">Saltwater cress</name>
    <name type="synonym">Sisymbrium salsugineum</name>
    <dbReference type="NCBI Taxonomy" id="72664"/>
    <lineage>
        <taxon>Eukaryota</taxon>
        <taxon>Viridiplantae</taxon>
        <taxon>Streptophyta</taxon>
        <taxon>Embryophyta</taxon>
        <taxon>Tracheophyta</taxon>
        <taxon>Spermatophyta</taxon>
        <taxon>Magnoliopsida</taxon>
        <taxon>eudicotyledons</taxon>
        <taxon>Gunneridae</taxon>
        <taxon>Pentapetalae</taxon>
        <taxon>rosids</taxon>
        <taxon>malvids</taxon>
        <taxon>Brassicales</taxon>
        <taxon>Brassicaceae</taxon>
        <taxon>Eutremeae</taxon>
        <taxon>Eutrema</taxon>
    </lineage>
</organism>
<evidence type="ECO:0000259" key="1">
    <source>
        <dbReference type="PROSITE" id="PS50181"/>
    </source>
</evidence>
<sequence>MEGRKAKGVSHQRPARVDLISNLPEALISQILSYLPTKEAVKTSVLSSRWKSLWLLISGLDLDSSEFPDYSAFKSCLHKLKLSIRKTKNEQSCVTRWVDSVATPKLEHLDVGYTYVCRKRLEVIPVSLFVCETLLYIKLNRVLLGSFESVSLPRLKTLRLEKNTYANGTCLESLISSCPVLEDLSIVRRLDDNLRVLRVHSQTLTCLSVGFDLARDYGFSFYDWDSLALFIDAPRLKYMNLDEELSPNKTISNSGSLVKVNFVSVVRIARFYFGFSLSDQQMVRNFFNSISGVRDLIISEYIIELISYYMKLEPFPQFCNLSSLVAEVWLRRVKILEILPTLLESFPNLKSIVLDLTHSMVDTPPITVSSVPQCLLSSLEFVEIKSRYEANYFILMELARYFAENSVILKKLVVRWERSKLEEDSVLRDLLALPWRSNKCQIEVCGPLKRLEGDLS</sequence>
<dbReference type="Gramene" id="ESQ42218">
    <property type="protein sequence ID" value="ESQ42218"/>
    <property type="gene ID" value="EUTSA_v10013502mg"/>
</dbReference>
<dbReference type="InterPro" id="IPR053781">
    <property type="entry name" value="F-box_AtFBL13-like"/>
</dbReference>
<dbReference type="eggNOG" id="ENOG502RRIF">
    <property type="taxonomic scope" value="Eukaryota"/>
</dbReference>
<dbReference type="AlphaFoldDB" id="V4LQT9"/>
<dbReference type="Pfam" id="PF00646">
    <property type="entry name" value="F-box"/>
    <property type="match status" value="1"/>
</dbReference>
<dbReference type="Gene3D" id="1.20.1280.50">
    <property type="match status" value="1"/>
</dbReference>
<dbReference type="EMBL" id="KI517464">
    <property type="protein sequence ID" value="ESQ42218.1"/>
    <property type="molecule type" value="Genomic_DNA"/>
</dbReference>
<dbReference type="Gene3D" id="3.80.10.10">
    <property type="entry name" value="Ribonuclease Inhibitor"/>
    <property type="match status" value="1"/>
</dbReference>
<evidence type="ECO:0000313" key="3">
    <source>
        <dbReference type="Proteomes" id="UP000030689"/>
    </source>
</evidence>
<name>V4LQT9_EUTSA</name>
<dbReference type="InterPro" id="IPR032675">
    <property type="entry name" value="LRR_dom_sf"/>
</dbReference>
<dbReference type="Pfam" id="PF24758">
    <property type="entry name" value="LRR_At5g56370"/>
    <property type="match status" value="1"/>
</dbReference>
<dbReference type="InterPro" id="IPR055411">
    <property type="entry name" value="LRR_FXL15/At3g58940/PEG3-like"/>
</dbReference>
<dbReference type="Proteomes" id="UP000030689">
    <property type="component" value="Unassembled WGS sequence"/>
</dbReference>
<keyword evidence="3" id="KW-1185">Reference proteome</keyword>
<proteinExistence type="predicted"/>
<feature type="domain" description="F-box" evidence="1">
    <location>
        <begin position="17"/>
        <end position="53"/>
    </location>
</feature>
<dbReference type="STRING" id="72664.V4LQT9"/>
<protein>
    <recommendedName>
        <fullName evidence="1">F-box domain-containing protein</fullName>
    </recommendedName>
</protein>
<dbReference type="CDD" id="cd22160">
    <property type="entry name" value="F-box_AtFBL13-like"/>
    <property type="match status" value="1"/>
</dbReference>
<dbReference type="InterPro" id="IPR050232">
    <property type="entry name" value="FBL13/AtMIF1-like"/>
</dbReference>
<dbReference type="PANTHER" id="PTHR31900">
    <property type="entry name" value="F-BOX/RNI SUPERFAMILY PROTEIN-RELATED"/>
    <property type="match status" value="1"/>
</dbReference>
<dbReference type="SUPFAM" id="SSF52047">
    <property type="entry name" value="RNI-like"/>
    <property type="match status" value="1"/>
</dbReference>
<dbReference type="SMART" id="SM00579">
    <property type="entry name" value="FBD"/>
    <property type="match status" value="1"/>
</dbReference>
<gene>
    <name evidence="2" type="ORF">EUTSA_v10013502mg</name>
</gene>
<dbReference type="SMART" id="SM00256">
    <property type="entry name" value="FBOX"/>
    <property type="match status" value="1"/>
</dbReference>
<accession>V4LQT9</accession>
<dbReference type="OMA" id="EWSTHRT"/>
<dbReference type="SUPFAM" id="SSF81383">
    <property type="entry name" value="F-box domain"/>
    <property type="match status" value="1"/>
</dbReference>
<dbReference type="InterPro" id="IPR006566">
    <property type="entry name" value="FBD"/>
</dbReference>
<dbReference type="PANTHER" id="PTHR31900:SF25">
    <property type="entry name" value="FBD DOMAIN-CONTAINING PROTEIN"/>
    <property type="match status" value="1"/>
</dbReference>
<dbReference type="PROSITE" id="PS50181">
    <property type="entry name" value="FBOX"/>
    <property type="match status" value="1"/>
</dbReference>
<evidence type="ECO:0000313" key="2">
    <source>
        <dbReference type="EMBL" id="ESQ42218.1"/>
    </source>
</evidence>
<dbReference type="InterPro" id="IPR036047">
    <property type="entry name" value="F-box-like_dom_sf"/>
</dbReference>
<dbReference type="Pfam" id="PF08387">
    <property type="entry name" value="FBD"/>
    <property type="match status" value="1"/>
</dbReference>